<accession>A0A2T0T7F5</accession>
<dbReference type="SUPFAM" id="SSF53474">
    <property type="entry name" value="alpha/beta-Hydrolases"/>
    <property type="match status" value="1"/>
</dbReference>
<reference evidence="1 2" key="1">
    <citation type="submission" date="2018-03" db="EMBL/GenBank/DDBJ databases">
        <title>Genomic Encyclopedia of Archaeal and Bacterial Type Strains, Phase II (KMG-II): from individual species to whole genera.</title>
        <authorList>
            <person name="Goeker M."/>
        </authorList>
    </citation>
    <scope>NUCLEOTIDE SEQUENCE [LARGE SCALE GENOMIC DNA]</scope>
    <source>
        <strain evidence="1 2">DSM 44720</strain>
    </source>
</reference>
<dbReference type="AlphaFoldDB" id="A0A2T0T7F5"/>
<dbReference type="InterPro" id="IPR029058">
    <property type="entry name" value="AB_hydrolase_fold"/>
</dbReference>
<comment type="caution">
    <text evidence="1">The sequence shown here is derived from an EMBL/GenBank/DDBJ whole genome shotgun (WGS) entry which is preliminary data.</text>
</comment>
<dbReference type="Gene3D" id="3.40.50.1820">
    <property type="entry name" value="alpha/beta hydrolase"/>
    <property type="match status" value="1"/>
</dbReference>
<dbReference type="Proteomes" id="UP000239494">
    <property type="component" value="Unassembled WGS sequence"/>
</dbReference>
<evidence type="ECO:0000313" key="1">
    <source>
        <dbReference type="EMBL" id="PRY41587.1"/>
    </source>
</evidence>
<name>A0A2T0T7F5_9PSEU</name>
<evidence type="ECO:0000313" key="2">
    <source>
        <dbReference type="Proteomes" id="UP000239494"/>
    </source>
</evidence>
<dbReference type="RefSeq" id="WP_170155909.1">
    <property type="nucleotide sequence ID" value="NZ_PVTF01000005.1"/>
</dbReference>
<dbReference type="EMBL" id="PVTF01000005">
    <property type="protein sequence ID" value="PRY41587.1"/>
    <property type="molecule type" value="Genomic_DNA"/>
</dbReference>
<protein>
    <submittedName>
        <fullName evidence="1">Uncharacterized protein</fullName>
    </submittedName>
</protein>
<proteinExistence type="predicted"/>
<sequence length="235" mass="25002">MNTEELTFVVGEHRLAATKVLGDDGRAPSVVHLHGLGPTADRHGVRYLLDELAEHGHGSLTFEFSGNGDSTGVLEESTLGIRLAESRAAAAQLGADEAPVLIGTSMGAHLGAALVPELRPRALVLFVPAAYPAGSDDDRFYDTLAKPGNHPDSPAFAGIREFDGDLLVISAVHDQVVPADVVDGYVTNAVKARSVEVVELDCDHFVHRWLPAQDSILEDVHKAILQVVSASVPRR</sequence>
<keyword evidence="2" id="KW-1185">Reference proteome</keyword>
<organism evidence="1 2">
    <name type="scientific">Umezawaea tangerina</name>
    <dbReference type="NCBI Taxonomy" id="84725"/>
    <lineage>
        <taxon>Bacteria</taxon>
        <taxon>Bacillati</taxon>
        <taxon>Actinomycetota</taxon>
        <taxon>Actinomycetes</taxon>
        <taxon>Pseudonocardiales</taxon>
        <taxon>Pseudonocardiaceae</taxon>
        <taxon>Umezawaea</taxon>
    </lineage>
</organism>
<gene>
    <name evidence="1" type="ORF">CLV43_105345</name>
</gene>